<feature type="region of interest" description="Disordered" evidence="1">
    <location>
        <begin position="173"/>
        <end position="202"/>
    </location>
</feature>
<protein>
    <submittedName>
        <fullName evidence="2">Uncharacterized protein</fullName>
    </submittedName>
</protein>
<dbReference type="EMBL" id="KZ084089">
    <property type="protein sequence ID" value="OSD07050.1"/>
    <property type="molecule type" value="Genomic_DNA"/>
</dbReference>
<sequence>MKCHEVANMDSVRPRGDVAPFSWTFHCDAVVDPTNRRKWTGRLDRDPCLPCLRTRALNHYAICESITPIDPAWRLVSLRARCRVRPCRALPSKSGFGPRMDTCRDSVGTADLQRVSPASSCWPERTDEGHPGGCCDCDAHPRRVCLRCGEVGAGHAACSTGRCGWVFIGHSHGSGKQPTRRRPIGTRRAPVPGGPASAGWLAPGGCHGSRARATGMNLDIAILEHHATLVANTHFIGGAEASFAELG</sequence>
<evidence type="ECO:0000256" key="1">
    <source>
        <dbReference type="SAM" id="MobiDB-lite"/>
    </source>
</evidence>
<name>A0A1Y2J0V9_TRAC3</name>
<dbReference type="Proteomes" id="UP000193067">
    <property type="component" value="Unassembled WGS sequence"/>
</dbReference>
<dbReference type="AlphaFoldDB" id="A0A1Y2J0V9"/>
<keyword evidence="3" id="KW-1185">Reference proteome</keyword>
<organism evidence="2 3">
    <name type="scientific">Trametes coccinea (strain BRFM310)</name>
    <name type="common">Pycnoporus coccineus</name>
    <dbReference type="NCBI Taxonomy" id="1353009"/>
    <lineage>
        <taxon>Eukaryota</taxon>
        <taxon>Fungi</taxon>
        <taxon>Dikarya</taxon>
        <taxon>Basidiomycota</taxon>
        <taxon>Agaricomycotina</taxon>
        <taxon>Agaricomycetes</taxon>
        <taxon>Polyporales</taxon>
        <taxon>Polyporaceae</taxon>
        <taxon>Trametes</taxon>
    </lineage>
</organism>
<accession>A0A1Y2J0V9</accession>
<gene>
    <name evidence="2" type="ORF">PYCCODRAFT_791077</name>
</gene>
<evidence type="ECO:0000313" key="3">
    <source>
        <dbReference type="Proteomes" id="UP000193067"/>
    </source>
</evidence>
<reference evidence="2 3" key="1">
    <citation type="journal article" date="2015" name="Biotechnol. Biofuels">
        <title>Enhanced degradation of softwood versus hardwood by the white-rot fungus Pycnoporus coccineus.</title>
        <authorList>
            <person name="Couturier M."/>
            <person name="Navarro D."/>
            <person name="Chevret D."/>
            <person name="Henrissat B."/>
            <person name="Piumi F."/>
            <person name="Ruiz-Duenas F.J."/>
            <person name="Martinez A.T."/>
            <person name="Grigoriev I.V."/>
            <person name="Riley R."/>
            <person name="Lipzen A."/>
            <person name="Berrin J.G."/>
            <person name="Master E.R."/>
            <person name="Rosso M.N."/>
        </authorList>
    </citation>
    <scope>NUCLEOTIDE SEQUENCE [LARGE SCALE GENOMIC DNA]</scope>
    <source>
        <strain evidence="2 3">BRFM310</strain>
    </source>
</reference>
<evidence type="ECO:0000313" key="2">
    <source>
        <dbReference type="EMBL" id="OSD07050.1"/>
    </source>
</evidence>
<proteinExistence type="predicted"/>